<dbReference type="InParanoid" id="A0A507APQ4"/>
<gene>
    <name evidence="9" type="ORF">E0L32_009082</name>
</gene>
<keyword evidence="1" id="KW-0479">Metal-binding</keyword>
<keyword evidence="3" id="KW-0805">Transcription regulation</keyword>
<dbReference type="GeneID" id="41976529"/>
<keyword evidence="4" id="KW-0238">DNA-binding</keyword>
<feature type="region of interest" description="Disordered" evidence="7">
    <location>
        <begin position="1"/>
        <end position="43"/>
    </location>
</feature>
<evidence type="ECO:0000259" key="8">
    <source>
        <dbReference type="SMART" id="SM00906"/>
    </source>
</evidence>
<evidence type="ECO:0000256" key="6">
    <source>
        <dbReference type="ARBA" id="ARBA00023242"/>
    </source>
</evidence>
<feature type="compositionally biased region" description="Basic and acidic residues" evidence="7">
    <location>
        <begin position="7"/>
        <end position="17"/>
    </location>
</feature>
<evidence type="ECO:0000256" key="1">
    <source>
        <dbReference type="ARBA" id="ARBA00022723"/>
    </source>
</evidence>
<dbReference type="GO" id="GO:0000978">
    <property type="term" value="F:RNA polymerase II cis-regulatory region sequence-specific DNA binding"/>
    <property type="evidence" value="ECO:0007669"/>
    <property type="project" value="TreeGrafter"/>
</dbReference>
<evidence type="ECO:0000313" key="10">
    <source>
        <dbReference type="Proteomes" id="UP000319257"/>
    </source>
</evidence>
<dbReference type="Proteomes" id="UP000319257">
    <property type="component" value="Unassembled WGS sequence"/>
</dbReference>
<keyword evidence="6" id="KW-0539">Nucleus</keyword>
<dbReference type="CDD" id="cd12148">
    <property type="entry name" value="fungal_TF_MHR"/>
    <property type="match status" value="1"/>
</dbReference>
<dbReference type="STRING" id="1093900.A0A507APQ4"/>
<feature type="compositionally biased region" description="Basic and acidic residues" evidence="7">
    <location>
        <begin position="1247"/>
        <end position="1260"/>
    </location>
</feature>
<dbReference type="InterPro" id="IPR007219">
    <property type="entry name" value="XnlR_reg_dom"/>
</dbReference>
<feature type="region of interest" description="Disordered" evidence="7">
    <location>
        <begin position="1225"/>
        <end position="1274"/>
    </location>
</feature>
<dbReference type="InterPro" id="IPR051430">
    <property type="entry name" value="Fungal_TF_Env_Response"/>
</dbReference>
<accession>A0A507APQ4</accession>
<dbReference type="GO" id="GO:0005634">
    <property type="term" value="C:nucleus"/>
    <property type="evidence" value="ECO:0007669"/>
    <property type="project" value="TreeGrafter"/>
</dbReference>
<evidence type="ECO:0000256" key="3">
    <source>
        <dbReference type="ARBA" id="ARBA00023015"/>
    </source>
</evidence>
<reference evidence="9 10" key="1">
    <citation type="submission" date="2019-06" db="EMBL/GenBank/DDBJ databases">
        <title>Draft genome sequence of the filamentous fungus Phialemoniopsis curvata isolated from diesel fuel.</title>
        <authorList>
            <person name="Varaljay V.A."/>
            <person name="Lyon W.J."/>
            <person name="Crouch A.L."/>
            <person name="Drake C.E."/>
            <person name="Hollomon J.M."/>
            <person name="Nadeau L.J."/>
            <person name="Nunn H.S."/>
            <person name="Stevenson B.S."/>
            <person name="Bojanowski C.L."/>
            <person name="Crookes-Goodson W.J."/>
        </authorList>
    </citation>
    <scope>NUCLEOTIDE SEQUENCE [LARGE SCALE GENOMIC DNA]</scope>
    <source>
        <strain evidence="9 10">D216</strain>
    </source>
</reference>
<dbReference type="RefSeq" id="XP_030991454.1">
    <property type="nucleotide sequence ID" value="XM_031144008.1"/>
</dbReference>
<dbReference type="EMBL" id="SKBQ01000063">
    <property type="protein sequence ID" value="TPX09743.1"/>
    <property type="molecule type" value="Genomic_DNA"/>
</dbReference>
<dbReference type="PANTHER" id="PTHR31944">
    <property type="entry name" value="HEME-RESPONSIVE ZINC FINGER TRANSCRIPTION FACTOR HAP1"/>
    <property type="match status" value="1"/>
</dbReference>
<proteinExistence type="predicted"/>
<protein>
    <recommendedName>
        <fullName evidence="8">Xylanolytic transcriptional activator regulatory domain-containing protein</fullName>
    </recommendedName>
</protein>
<feature type="domain" description="Xylanolytic transcriptional activator regulatory" evidence="8">
    <location>
        <begin position="360"/>
        <end position="434"/>
    </location>
</feature>
<comment type="caution">
    <text evidence="9">The sequence shown here is derived from an EMBL/GenBank/DDBJ whole genome shotgun (WGS) entry which is preliminary data.</text>
</comment>
<dbReference type="SMART" id="SM00906">
    <property type="entry name" value="Fungal_trans"/>
    <property type="match status" value="1"/>
</dbReference>
<dbReference type="OrthoDB" id="4337792at2759"/>
<sequence>MVSESTDLGREKMRLEDSTPAGRDGQHSPVPPVSEPARRRRRPAVEMPCSNCVAFQKEPCVYDGYPPLCRRLSRPPSQQETSGLADVSATLLYTQVNAPSASATNQSSPREDILSMKSRIKQLEDELATVTSRLSGPSVPTPRSNSEFTSSFLGGGIQIRHECRFHGQVQEIGHGLMHKTRLFGQSHWMNGVALVWNLLEVLEPYMRDGQSAVAAKLQRCKSLARTIKTCREPPWPTLLNASVPDRHISDKLVGCYLRTVETVYRIVHIPSFKRSYESLWTSSGPPDLNVVAQFKMVLAIGATMFDDSFSLRNEAVRWIFEVQTWLLRPRFKAQLNLQTLQTEILLILAREMVGVDSSATWVSISLIMRKAVQMGLHRDPAKLAKGSVFASEMRKRLFNTILELALQSSILSGGPPFIYPEEFDTEGPGNFDDEQLMEENPSPKVDKHFTQSSMARLLARTFSERLAIAKVLNSVNAGDSYEETLRLDSQLRAAYKDARKRFLPDGSLAATGESASHFASTFVEVLVNRYLLALHLPFHIPSLTNAGYAFSRKVVSDVSIKIWRSLFQLPVTTAAAATDQGYDDITRLTTSPWSFFHTLLRQVPLAICTELGAQLREEEDSLGPVPLRSDWVTIVEQAKVWFFRCIEIWNTNVKGYLLMRIVAGPIEAYMQSLDKDKVTQYLVYTAEEALEKCLAVLEKAAANVQPLPRTDSALVESMAPSDAVIPAVVDPSTTMGEDWDFMMADAEFNFGSAEPIDWLFDETTWKFIARDSARDALLVTVYGVFVVIDVVMPTLGALLDLLGPASRGAVRDRILNGGLSWLLQEMLGVDVELSLVVLKEDGRLVAPVVGGILQRRTLLLLLSLSLCNEDAQLIPIVHQANSNMANELARSRSPFSVNGRPVGRLARIGGIVRIGIRQVGLEFRLQLFGHAPQHFAFITLTTFTLPGAGLFIAHNCNRARPWVSESRAKTATQHPYEPGMVLQLDVLENFRSPPLPRLVSFVIDKILDFTMSFALQVTVKDENGKEFHAVLKLYDRRFGTGFRKDQHHTLESEEAFESFVLRSDQMVALNREVTEEVVGEDGIIHWPLSAFDFEHEGKSIPQMYAHVRVQLEDTVKAELAPYKEVKGILMQYIDGYSLMDLASSPRPPKQTELMHGILQSAVDLAHQIAELGVLLIDGRPANVVVMAETQAPYFIDFAQCALQEEVVADWEQEMKRRLDSYESRKAKMAMQTEPAGLPDTQSFENPHSIDDSQDVEKTGDVDDGEEATNGETTYIMEDIQIQGMDNETTKDLDGSQIIHGFEDFAIAQDKEPGSRSSSGAYCTVSTVSIANTDNTNSGESIESVPNPNPGSIEITGNYESVGKDDVDENNKIKDDPANGMESHKHTESIEIMEIMGVMESIDSIDIPESQNHTTSPDSTEVVISPRIAANGYVFEHDDDNLQSDPQAEYWYQAMENAYEIGLEMESHLQRTKGLKLEIKYVDYDAIIAGIKQRAGLLM</sequence>
<keyword evidence="2" id="KW-0862">Zinc</keyword>
<dbReference type="Pfam" id="PF04082">
    <property type="entry name" value="Fungal_trans"/>
    <property type="match status" value="1"/>
</dbReference>
<evidence type="ECO:0000313" key="9">
    <source>
        <dbReference type="EMBL" id="TPX09743.1"/>
    </source>
</evidence>
<evidence type="ECO:0000256" key="2">
    <source>
        <dbReference type="ARBA" id="ARBA00022833"/>
    </source>
</evidence>
<name>A0A507APQ4_9PEZI</name>
<dbReference type="GO" id="GO:0006351">
    <property type="term" value="P:DNA-templated transcription"/>
    <property type="evidence" value="ECO:0007669"/>
    <property type="project" value="InterPro"/>
</dbReference>
<dbReference type="GO" id="GO:0001228">
    <property type="term" value="F:DNA-binding transcription activator activity, RNA polymerase II-specific"/>
    <property type="evidence" value="ECO:0007669"/>
    <property type="project" value="TreeGrafter"/>
</dbReference>
<evidence type="ECO:0000256" key="5">
    <source>
        <dbReference type="ARBA" id="ARBA00023163"/>
    </source>
</evidence>
<keyword evidence="5" id="KW-0804">Transcription</keyword>
<dbReference type="GO" id="GO:0008270">
    <property type="term" value="F:zinc ion binding"/>
    <property type="evidence" value="ECO:0007669"/>
    <property type="project" value="InterPro"/>
</dbReference>
<organism evidence="9 10">
    <name type="scientific">Thyridium curvatum</name>
    <dbReference type="NCBI Taxonomy" id="1093900"/>
    <lineage>
        <taxon>Eukaryota</taxon>
        <taxon>Fungi</taxon>
        <taxon>Dikarya</taxon>
        <taxon>Ascomycota</taxon>
        <taxon>Pezizomycotina</taxon>
        <taxon>Sordariomycetes</taxon>
        <taxon>Sordariomycetidae</taxon>
        <taxon>Thyridiales</taxon>
        <taxon>Thyridiaceae</taxon>
        <taxon>Thyridium</taxon>
    </lineage>
</organism>
<evidence type="ECO:0000256" key="7">
    <source>
        <dbReference type="SAM" id="MobiDB-lite"/>
    </source>
</evidence>
<dbReference type="PANTHER" id="PTHR31944:SF131">
    <property type="entry name" value="HEME-RESPONSIVE ZINC FINGER TRANSCRIPTION FACTOR HAP1"/>
    <property type="match status" value="1"/>
</dbReference>
<evidence type="ECO:0000256" key="4">
    <source>
        <dbReference type="ARBA" id="ARBA00023125"/>
    </source>
</evidence>
<keyword evidence="10" id="KW-1185">Reference proteome</keyword>